<dbReference type="CDD" id="cd00056">
    <property type="entry name" value="ENDO3c"/>
    <property type="match status" value="1"/>
</dbReference>
<dbReference type="Pfam" id="PF00730">
    <property type="entry name" value="HhH-GPD"/>
    <property type="match status" value="1"/>
</dbReference>
<accession>A0A1W6L4W3</accession>
<evidence type="ECO:0000313" key="15">
    <source>
        <dbReference type="EMBL" id="ARN19313.1"/>
    </source>
</evidence>
<evidence type="ECO:0000256" key="10">
    <source>
        <dbReference type="ARBA" id="ARBA00023004"/>
    </source>
</evidence>
<dbReference type="GO" id="GO:0051539">
    <property type="term" value="F:4 iron, 4 sulfur cluster binding"/>
    <property type="evidence" value="ECO:0007669"/>
    <property type="project" value="UniProtKB-UniRule"/>
</dbReference>
<dbReference type="STRING" id="946333.A4W93_04980"/>
<comment type="catalytic activity">
    <reaction evidence="1 14">
        <text>Hydrolyzes free adenine bases from 7,8-dihydro-8-oxoguanine:adenine mismatched double-stranded DNA, leaving an apurinic site.</text>
        <dbReference type="EC" id="3.2.2.31"/>
    </reaction>
</comment>
<dbReference type="KEGG" id="rgu:A4W93_04980"/>
<evidence type="ECO:0000256" key="7">
    <source>
        <dbReference type="ARBA" id="ARBA00022723"/>
    </source>
</evidence>
<evidence type="ECO:0000256" key="11">
    <source>
        <dbReference type="ARBA" id="ARBA00023014"/>
    </source>
</evidence>
<evidence type="ECO:0000256" key="8">
    <source>
        <dbReference type="ARBA" id="ARBA00022763"/>
    </source>
</evidence>
<dbReference type="InterPro" id="IPR044298">
    <property type="entry name" value="MIG/MutY"/>
</dbReference>
<dbReference type="SUPFAM" id="SSF55811">
    <property type="entry name" value="Nudix"/>
    <property type="match status" value="1"/>
</dbReference>
<keyword evidence="8 14" id="KW-0227">DNA damage</keyword>
<dbReference type="GO" id="GO:0006284">
    <property type="term" value="P:base-excision repair"/>
    <property type="evidence" value="ECO:0007669"/>
    <property type="project" value="UniProtKB-UniRule"/>
</dbReference>
<comment type="function">
    <text evidence="2">Adenine glycosylase active on G-A mispairs. MutY also corrects error-prone DNA synthesis past GO lesions which are due to the oxidatively damaged form of guanine: 7,8-dihydro-8-oxoguanine (8-oxo-dGTP).</text>
</comment>
<dbReference type="PANTHER" id="PTHR42944">
    <property type="entry name" value="ADENINE DNA GLYCOSYLASE"/>
    <property type="match status" value="1"/>
</dbReference>
<comment type="cofactor">
    <cofactor evidence="14">
        <name>[4Fe-4S] cluster</name>
        <dbReference type="ChEBI" id="CHEBI:49883"/>
    </cofactor>
    <text evidence="14">Binds 1 [4Fe-4S] cluster.</text>
</comment>
<dbReference type="InterPro" id="IPR015797">
    <property type="entry name" value="NUDIX_hydrolase-like_dom_sf"/>
</dbReference>
<protein>
    <recommendedName>
        <fullName evidence="5 14">Adenine DNA glycosylase</fullName>
        <ecNumber evidence="4 14">3.2.2.31</ecNumber>
    </recommendedName>
</protein>
<reference evidence="15 16" key="1">
    <citation type="submission" date="2016-04" db="EMBL/GenBank/DDBJ databases">
        <title>Complete genome sequence of natural rubber-degrading, novel Gram-negative bacterium, Rhizobacter gummiphilus strain NS21.</title>
        <authorList>
            <person name="Tabata M."/>
            <person name="Kasai D."/>
            <person name="Fukuda M."/>
        </authorList>
    </citation>
    <scope>NUCLEOTIDE SEQUENCE [LARGE SCALE GENOMIC DNA]</scope>
    <source>
        <strain evidence="15 16">NS21</strain>
    </source>
</reference>
<name>A0A1W6L4W3_9BURK</name>
<organism evidence="15 16">
    <name type="scientific">Piscinibacter gummiphilus</name>
    <dbReference type="NCBI Taxonomy" id="946333"/>
    <lineage>
        <taxon>Bacteria</taxon>
        <taxon>Pseudomonadati</taxon>
        <taxon>Pseudomonadota</taxon>
        <taxon>Betaproteobacteria</taxon>
        <taxon>Burkholderiales</taxon>
        <taxon>Sphaerotilaceae</taxon>
        <taxon>Piscinibacter</taxon>
    </lineage>
</organism>
<keyword evidence="7" id="KW-0479">Metal-binding</keyword>
<evidence type="ECO:0000256" key="14">
    <source>
        <dbReference type="RuleBase" id="RU365096"/>
    </source>
</evidence>
<dbReference type="AlphaFoldDB" id="A0A1W6L4W3"/>
<keyword evidence="6" id="KW-0004">4Fe-4S</keyword>
<dbReference type="SMART" id="SM00478">
    <property type="entry name" value="ENDO3c"/>
    <property type="match status" value="1"/>
</dbReference>
<keyword evidence="13 14" id="KW-0326">Glycosidase</keyword>
<dbReference type="GO" id="GO:0035485">
    <property type="term" value="F:adenine/guanine mispair binding"/>
    <property type="evidence" value="ECO:0007669"/>
    <property type="project" value="TreeGrafter"/>
</dbReference>
<keyword evidence="11" id="KW-0411">Iron-sulfur</keyword>
<dbReference type="InterPro" id="IPR005760">
    <property type="entry name" value="A/G_AdeGlyc_MutY"/>
</dbReference>
<dbReference type="InterPro" id="IPR000445">
    <property type="entry name" value="HhH_motif"/>
</dbReference>
<dbReference type="GO" id="GO:0034039">
    <property type="term" value="F:8-oxo-7,8-dihydroguanine DNA N-glycosylase activity"/>
    <property type="evidence" value="ECO:0007669"/>
    <property type="project" value="TreeGrafter"/>
</dbReference>
<proteinExistence type="inferred from homology"/>
<evidence type="ECO:0000256" key="1">
    <source>
        <dbReference type="ARBA" id="ARBA00000843"/>
    </source>
</evidence>
<dbReference type="EC" id="3.2.2.31" evidence="4 14"/>
<evidence type="ECO:0000256" key="5">
    <source>
        <dbReference type="ARBA" id="ARBA00022023"/>
    </source>
</evidence>
<dbReference type="InterPro" id="IPR011257">
    <property type="entry name" value="DNA_glycosylase"/>
</dbReference>
<evidence type="ECO:0000256" key="6">
    <source>
        <dbReference type="ARBA" id="ARBA00022485"/>
    </source>
</evidence>
<dbReference type="Proteomes" id="UP000193427">
    <property type="component" value="Chromosome"/>
</dbReference>
<dbReference type="GO" id="GO:0006298">
    <property type="term" value="P:mismatch repair"/>
    <property type="evidence" value="ECO:0007669"/>
    <property type="project" value="TreeGrafter"/>
</dbReference>
<dbReference type="NCBIfam" id="TIGR01084">
    <property type="entry name" value="mutY"/>
    <property type="match status" value="1"/>
</dbReference>
<dbReference type="FunFam" id="1.10.340.30:FF:000002">
    <property type="entry name" value="Adenine DNA glycosylase"/>
    <property type="match status" value="1"/>
</dbReference>
<dbReference type="InterPro" id="IPR029119">
    <property type="entry name" value="MutY_C"/>
</dbReference>
<evidence type="ECO:0000256" key="12">
    <source>
        <dbReference type="ARBA" id="ARBA00023204"/>
    </source>
</evidence>
<sequence length="357" mass="39866">MQSSSPSRFATPLIAWQRTHGRHTLPWQQTTDPYRVWLSEIMLQQTQVTTVLGYYARFLARFPDVRALAEAEQDDVLALWSGLGYYSRARNMHACAKAVVERFGGEFPRSSELLQSLPGIGRSTAAAVAAFCYGERVAILDGNVKRVLTRFLAFDADLAVAANERVLWNRATEMLPEQGIEAYTQGIMDLGATICLPRSPQCLVCPVQPGCQGRRDGQPERFPVKTRKLKRSQRENAWLWLVRDDRLWLVQRPETGVWAGLWSLPEFDSVDALRAAAADWPGAAEVLDAFKHVLTHLDWTLHPVVWRLPAKAVAKDVARITATLPAGRWVTRDEALSMGVPSALRKLLERTPPSAGG</sequence>
<dbReference type="GO" id="GO:0032357">
    <property type="term" value="F:oxidized purine DNA binding"/>
    <property type="evidence" value="ECO:0007669"/>
    <property type="project" value="TreeGrafter"/>
</dbReference>
<evidence type="ECO:0000256" key="3">
    <source>
        <dbReference type="ARBA" id="ARBA00008343"/>
    </source>
</evidence>
<dbReference type="Gene3D" id="1.10.340.30">
    <property type="entry name" value="Hypothetical protein, domain 2"/>
    <property type="match status" value="1"/>
</dbReference>
<dbReference type="Gene3D" id="3.90.79.10">
    <property type="entry name" value="Nucleoside Triphosphate Pyrophosphohydrolase"/>
    <property type="match status" value="1"/>
</dbReference>
<dbReference type="Gene3D" id="1.10.1670.10">
    <property type="entry name" value="Helix-hairpin-Helix base-excision DNA repair enzymes (C-terminal)"/>
    <property type="match status" value="1"/>
</dbReference>
<comment type="similarity">
    <text evidence="3 14">Belongs to the Nth/MutY family.</text>
</comment>
<evidence type="ECO:0000313" key="16">
    <source>
        <dbReference type="Proteomes" id="UP000193427"/>
    </source>
</evidence>
<dbReference type="CDD" id="cd03431">
    <property type="entry name" value="NUDIX_DNA_Glycosylase_C-MutY"/>
    <property type="match status" value="1"/>
</dbReference>
<keyword evidence="9" id="KW-0378">Hydrolase</keyword>
<dbReference type="RefSeq" id="WP_085749571.1">
    <property type="nucleotide sequence ID" value="NZ_BSPR01000002.1"/>
</dbReference>
<keyword evidence="10 14" id="KW-0408">Iron</keyword>
<evidence type="ECO:0000256" key="9">
    <source>
        <dbReference type="ARBA" id="ARBA00022801"/>
    </source>
</evidence>
<dbReference type="GO" id="GO:0000701">
    <property type="term" value="F:purine-specific mismatch base pair DNA N-glycosylase activity"/>
    <property type="evidence" value="ECO:0007669"/>
    <property type="project" value="UniProtKB-EC"/>
</dbReference>
<dbReference type="SUPFAM" id="SSF48150">
    <property type="entry name" value="DNA-glycosylase"/>
    <property type="match status" value="1"/>
</dbReference>
<dbReference type="Pfam" id="PF00633">
    <property type="entry name" value="HHH"/>
    <property type="match status" value="1"/>
</dbReference>
<evidence type="ECO:0000256" key="13">
    <source>
        <dbReference type="ARBA" id="ARBA00023295"/>
    </source>
</evidence>
<dbReference type="InterPro" id="IPR023170">
    <property type="entry name" value="HhH_base_excis_C"/>
</dbReference>
<evidence type="ECO:0000256" key="4">
    <source>
        <dbReference type="ARBA" id="ARBA00012045"/>
    </source>
</evidence>
<gene>
    <name evidence="15" type="ORF">A4W93_04980</name>
</gene>
<dbReference type="PANTHER" id="PTHR42944:SF1">
    <property type="entry name" value="ADENINE DNA GLYCOSYLASE"/>
    <property type="match status" value="1"/>
</dbReference>
<dbReference type="EMBL" id="CP015118">
    <property type="protein sequence ID" value="ARN19313.1"/>
    <property type="molecule type" value="Genomic_DNA"/>
</dbReference>
<dbReference type="InterPro" id="IPR003265">
    <property type="entry name" value="HhH-GPD_domain"/>
</dbReference>
<keyword evidence="12" id="KW-0234">DNA repair</keyword>
<evidence type="ECO:0000256" key="2">
    <source>
        <dbReference type="ARBA" id="ARBA00002933"/>
    </source>
</evidence>
<keyword evidence="16" id="KW-1185">Reference proteome</keyword>
<dbReference type="Pfam" id="PF14815">
    <property type="entry name" value="NUDIX_4"/>
    <property type="match status" value="1"/>
</dbReference>
<dbReference type="GO" id="GO:0046872">
    <property type="term" value="F:metal ion binding"/>
    <property type="evidence" value="ECO:0007669"/>
    <property type="project" value="UniProtKB-UniRule"/>
</dbReference>
<dbReference type="OrthoDB" id="9802365at2"/>